<feature type="transmembrane region" description="Helical" evidence="2">
    <location>
        <begin position="228"/>
        <end position="247"/>
    </location>
</feature>
<comment type="caution">
    <text evidence="3">The sequence shown here is derived from an EMBL/GenBank/DDBJ whole genome shotgun (WGS) entry which is preliminary data.</text>
</comment>
<dbReference type="SUPFAM" id="SSF103473">
    <property type="entry name" value="MFS general substrate transporter"/>
    <property type="match status" value="2"/>
</dbReference>
<feature type="transmembrane region" description="Helical" evidence="2">
    <location>
        <begin position="153"/>
        <end position="175"/>
    </location>
</feature>
<evidence type="ECO:0000256" key="2">
    <source>
        <dbReference type="SAM" id="Phobius"/>
    </source>
</evidence>
<dbReference type="AlphaFoldDB" id="A0A1Q9F0Y8"/>
<proteinExistence type="predicted"/>
<dbReference type="InterPro" id="IPR011701">
    <property type="entry name" value="MFS"/>
</dbReference>
<keyword evidence="2" id="KW-0472">Membrane</keyword>
<feature type="transmembrane region" description="Helical" evidence="2">
    <location>
        <begin position="903"/>
        <end position="927"/>
    </location>
</feature>
<feature type="region of interest" description="Disordered" evidence="1">
    <location>
        <begin position="1"/>
        <end position="28"/>
    </location>
</feature>
<feature type="transmembrane region" description="Helical" evidence="2">
    <location>
        <begin position="93"/>
        <end position="110"/>
    </location>
</feature>
<dbReference type="InterPro" id="IPR036259">
    <property type="entry name" value="MFS_trans_sf"/>
</dbReference>
<dbReference type="OrthoDB" id="424502at2759"/>
<feature type="transmembrane region" description="Helical" evidence="2">
    <location>
        <begin position="195"/>
        <end position="216"/>
    </location>
</feature>
<dbReference type="PANTHER" id="PTHR23528">
    <property type="match status" value="1"/>
</dbReference>
<dbReference type="Pfam" id="PF07690">
    <property type="entry name" value="MFS_1"/>
    <property type="match status" value="1"/>
</dbReference>
<keyword evidence="4" id="KW-1185">Reference proteome</keyword>
<evidence type="ECO:0000256" key="1">
    <source>
        <dbReference type="SAM" id="MobiDB-lite"/>
    </source>
</evidence>
<evidence type="ECO:0000313" key="3">
    <source>
        <dbReference type="EMBL" id="OLQ13350.1"/>
    </source>
</evidence>
<keyword evidence="2" id="KW-0812">Transmembrane</keyword>
<feature type="transmembrane region" description="Helical" evidence="2">
    <location>
        <begin position="278"/>
        <end position="302"/>
    </location>
</feature>
<feature type="transmembrane region" description="Helical" evidence="2">
    <location>
        <begin position="939"/>
        <end position="960"/>
    </location>
</feature>
<organism evidence="3 4">
    <name type="scientific">Symbiodinium microadriaticum</name>
    <name type="common">Dinoflagellate</name>
    <name type="synonym">Zooxanthella microadriatica</name>
    <dbReference type="NCBI Taxonomy" id="2951"/>
    <lineage>
        <taxon>Eukaryota</taxon>
        <taxon>Sar</taxon>
        <taxon>Alveolata</taxon>
        <taxon>Dinophyceae</taxon>
        <taxon>Suessiales</taxon>
        <taxon>Symbiodiniaceae</taxon>
        <taxon>Symbiodinium</taxon>
    </lineage>
</organism>
<feature type="transmembrane region" description="Helical" evidence="2">
    <location>
        <begin position="860"/>
        <end position="883"/>
    </location>
</feature>
<dbReference type="PANTHER" id="PTHR23528:SF1">
    <property type="entry name" value="MAJOR FACILITATOR SUPERFAMILY (MFS) PROFILE DOMAIN-CONTAINING PROTEIN"/>
    <property type="match status" value="1"/>
</dbReference>
<feature type="transmembrane region" description="Helical" evidence="2">
    <location>
        <begin position="59"/>
        <end position="81"/>
    </location>
</feature>
<keyword evidence="2" id="KW-1133">Transmembrane helix</keyword>
<feature type="compositionally biased region" description="Polar residues" evidence="1">
    <location>
        <begin position="1"/>
        <end position="14"/>
    </location>
</feature>
<evidence type="ECO:0000313" key="4">
    <source>
        <dbReference type="Proteomes" id="UP000186817"/>
    </source>
</evidence>
<protein>
    <submittedName>
        <fullName evidence="3">Uncharacterized protein</fullName>
    </submittedName>
</protein>
<reference evidence="3 4" key="1">
    <citation type="submission" date="2016-02" db="EMBL/GenBank/DDBJ databases">
        <title>Genome analysis of coral dinoflagellate symbionts highlights evolutionary adaptations to a symbiotic lifestyle.</title>
        <authorList>
            <person name="Aranda M."/>
            <person name="Li Y."/>
            <person name="Liew Y.J."/>
            <person name="Baumgarten S."/>
            <person name="Simakov O."/>
            <person name="Wilson M."/>
            <person name="Piel J."/>
            <person name="Ashoor H."/>
            <person name="Bougouffa S."/>
            <person name="Bajic V.B."/>
            <person name="Ryu T."/>
            <person name="Ravasi T."/>
            <person name="Bayer T."/>
            <person name="Micklem G."/>
            <person name="Kim H."/>
            <person name="Bhak J."/>
            <person name="Lajeunesse T.C."/>
            <person name="Voolstra C.R."/>
        </authorList>
    </citation>
    <scope>NUCLEOTIDE SEQUENCE [LARGE SCALE GENOMIC DNA]</scope>
    <source>
        <strain evidence="3 4">CCMP2467</strain>
    </source>
</reference>
<feature type="transmembrane region" description="Helical" evidence="2">
    <location>
        <begin position="314"/>
        <end position="336"/>
    </location>
</feature>
<dbReference type="GO" id="GO:0022857">
    <property type="term" value="F:transmembrane transporter activity"/>
    <property type="evidence" value="ECO:0007669"/>
    <property type="project" value="InterPro"/>
</dbReference>
<sequence length="968" mass="106682">MATPTASVRPQSVGNGLHAQGETWAEPCEEDRGRLIEIEAPVEEKDASKLQRTLPVAKWLGITAFQMVYVCVSTGMGVIVLPQEAERFHQPNSSMWVGVYMGISGSTQLICPVVGKLSDRHRSSWGRRRPFIATGSILAVLGLLLMRAASANLLPTLFVLALLGLQLAVNGVYAAQCGLPADFLDTVESSGSDKAVVSGLVAMYTFLGSLLSMTIVILTRNMPIQIHYLIYVATILVVSMLVCYCATEASSLNITPGALSLADIRRTYLIDPSKDADFAWVCAGRMCYYVSTSVAAFMYYYFRDMMHVETESRRRMVIGLLAIVMQCVGMLAAVPLGRLSNRWGRKPVIYISCMFMSCTFLLYVLAPLNAKADRISTYSEIADDVDQWVLKRYAAPVASWIAYCPEVRIPTVEEFRLLTKFMDKMDGGLLPSRLSDVLCEMKGRLQSLPRPADDADDDWDQAERRLQQSYRKLLRRCNETVAGAVVVATDGDAEWNTKQHEALQVREADDSGSPRTSARCDRHLTLFRKMNEWGFLDDAQKLERLEQAEEASRHSRRSLSQEDLADILNMAAACLAAPRRPARLQDAAATNEGEVRTAPDSQDSALDLQKRIRKLLLHALRLWQMNQFDCQAIEHVLDFVQQKIGKFEKKVGELDGAAAGKAWLRIKHAVDELLLQIQPQSSSHVHGAEAHAEAAHPIKRGRVERQSGIEHINWKEGANGGAWICRCNTASTSNGRKGTARLFPISKFLEEGLGEEAAVEAALQEAKAYREELVYQGKLKPSKPKPPRSMVNGVSFRTKMQKWRVRSYDAVAKKRLCFGTYNTKEEAEVKAREVCRQPGDRPEHAALPAKKRVAELSKRGTSWPAVVAAAVFYGIGSGAYLSVDYALALDCLPKGKTAAEALGLWGVIGFLGSTMGPVIGGVLLSFSQPAGADASQYPFSGYALLMLLLGCGMNMLLVVLTQQITGVR</sequence>
<dbReference type="Proteomes" id="UP000186817">
    <property type="component" value="Unassembled WGS sequence"/>
</dbReference>
<dbReference type="EMBL" id="LSRX01000029">
    <property type="protein sequence ID" value="OLQ13350.1"/>
    <property type="molecule type" value="Genomic_DNA"/>
</dbReference>
<feature type="transmembrane region" description="Helical" evidence="2">
    <location>
        <begin position="348"/>
        <end position="366"/>
    </location>
</feature>
<dbReference type="Gene3D" id="1.20.1250.20">
    <property type="entry name" value="MFS general substrate transporter like domains"/>
    <property type="match status" value="3"/>
</dbReference>
<accession>A0A1Q9F0Y8</accession>
<name>A0A1Q9F0Y8_SYMMI</name>
<feature type="transmembrane region" description="Helical" evidence="2">
    <location>
        <begin position="130"/>
        <end position="146"/>
    </location>
</feature>
<gene>
    <name evidence="3" type="ORF">AK812_SmicGene2591</name>
</gene>